<protein>
    <submittedName>
        <fullName evidence="5">Glutathione S-transferase C terminus</fullName>
    </submittedName>
</protein>
<gene>
    <name evidence="5" type="ordered locus">PMM0221</name>
</gene>
<dbReference type="SUPFAM" id="SSF47616">
    <property type="entry name" value="GST C-terminal domain-like"/>
    <property type="match status" value="1"/>
</dbReference>
<dbReference type="GO" id="GO:0005737">
    <property type="term" value="C:cytoplasm"/>
    <property type="evidence" value="ECO:0007669"/>
    <property type="project" value="TreeGrafter"/>
</dbReference>
<dbReference type="EMBL" id="BX548174">
    <property type="protein sequence ID" value="CAE18680.1"/>
    <property type="molecule type" value="Genomic_DNA"/>
</dbReference>
<feature type="binding site" evidence="2">
    <location>
        <position position="96"/>
    </location>
    <ligand>
        <name>glutathione</name>
        <dbReference type="ChEBI" id="CHEBI:57925"/>
    </ligand>
</feature>
<dbReference type="OrthoDB" id="9769158at2"/>
<dbReference type="Proteomes" id="UP000001026">
    <property type="component" value="Chromosome"/>
</dbReference>
<dbReference type="CDD" id="cd03190">
    <property type="entry name" value="GST_C_Omega_like"/>
    <property type="match status" value="1"/>
</dbReference>
<dbReference type="PANTHER" id="PTHR32419:SF6">
    <property type="entry name" value="GLUTATHIONE S-TRANSFERASE OMEGA-LIKE 1-RELATED"/>
    <property type="match status" value="1"/>
</dbReference>
<dbReference type="InterPro" id="IPR004045">
    <property type="entry name" value="Glutathione_S-Trfase_N"/>
</dbReference>
<dbReference type="Pfam" id="PF13409">
    <property type="entry name" value="GST_N_2"/>
    <property type="match status" value="1"/>
</dbReference>
<dbReference type="AlphaFoldDB" id="Q7V366"/>
<keyword evidence="5" id="KW-0808">Transferase</keyword>
<dbReference type="Pfam" id="PF13410">
    <property type="entry name" value="GST_C_2"/>
    <property type="match status" value="1"/>
</dbReference>
<evidence type="ECO:0000256" key="2">
    <source>
        <dbReference type="PIRSR" id="PIRSR015753-2"/>
    </source>
</evidence>
<dbReference type="Gene3D" id="1.20.1050.10">
    <property type="match status" value="1"/>
</dbReference>
<feature type="active site" description="Nucleophile" evidence="1">
    <location>
        <position position="63"/>
    </location>
</feature>
<dbReference type="eggNOG" id="COG0435">
    <property type="taxonomic scope" value="Bacteria"/>
</dbReference>
<proteinExistence type="predicted"/>
<feature type="site" description="Lowers pKa of active site Cys" evidence="3">
    <location>
        <position position="244"/>
    </location>
</feature>
<reference evidence="5 6" key="1">
    <citation type="journal article" date="2003" name="Nature">
        <title>Genome divergence in two Prochlorococcus ecotypes reflects oceanic niche differentiation.</title>
        <authorList>
            <person name="Rocap G."/>
            <person name="Larimer F.W."/>
            <person name="Lamerdin J.E."/>
            <person name="Malfatti S."/>
            <person name="Chain P."/>
            <person name="Ahlgren N.A."/>
            <person name="Arellano A."/>
            <person name="Coleman M."/>
            <person name="Hauser L."/>
            <person name="Hess W.R."/>
            <person name="Johnson Z.I."/>
            <person name="Land M.L."/>
            <person name="Lindell D."/>
            <person name="Post A.F."/>
            <person name="Regala W."/>
            <person name="Shah M."/>
            <person name="Shaw S.L."/>
            <person name="Steglich C."/>
            <person name="Sullivan M.B."/>
            <person name="Ting C.S."/>
            <person name="Tolonen A."/>
            <person name="Webb E.A."/>
            <person name="Zinser E.R."/>
            <person name="Chisholm S.W."/>
        </authorList>
    </citation>
    <scope>NUCLEOTIDE SEQUENCE [LARGE SCALE GENOMIC DNA]</scope>
    <source>
        <strain evidence="6">CCMP1986 / NIES-2087 / MED4</strain>
    </source>
</reference>
<accession>Q7V366</accession>
<dbReference type="PROSITE" id="PS50405">
    <property type="entry name" value="GST_CTER"/>
    <property type="match status" value="1"/>
</dbReference>
<dbReference type="HOGENOM" id="CLU_037263_1_2_3"/>
<dbReference type="KEGG" id="pmm:PMM0221"/>
<evidence type="ECO:0000256" key="3">
    <source>
        <dbReference type="PIRSR" id="PIRSR015753-3"/>
    </source>
</evidence>
<evidence type="ECO:0000259" key="4">
    <source>
        <dbReference type="PROSITE" id="PS50405"/>
    </source>
</evidence>
<dbReference type="InterPro" id="IPR016639">
    <property type="entry name" value="GST_Omega/GSH"/>
</dbReference>
<evidence type="ECO:0000256" key="1">
    <source>
        <dbReference type="PIRSR" id="PIRSR015753-1"/>
    </source>
</evidence>
<feature type="active site" description="Proton donor/acceptor" evidence="1">
    <location>
        <position position="184"/>
    </location>
</feature>
<feature type="site" description="Lowers pKa of active site Cys" evidence="3">
    <location>
        <position position="287"/>
    </location>
</feature>
<dbReference type="InterPro" id="IPR036282">
    <property type="entry name" value="Glutathione-S-Trfase_C_sf"/>
</dbReference>
<dbReference type="InterPro" id="IPR047047">
    <property type="entry name" value="GST_Omega-like_C"/>
</dbReference>
<dbReference type="GO" id="GO:0004364">
    <property type="term" value="F:glutathione transferase activity"/>
    <property type="evidence" value="ECO:0007669"/>
    <property type="project" value="InterPro"/>
</dbReference>
<dbReference type="PIRSF" id="PIRSF015753">
    <property type="entry name" value="GST"/>
    <property type="match status" value="1"/>
</dbReference>
<dbReference type="PANTHER" id="PTHR32419">
    <property type="entry name" value="GLUTATHIONYL-HYDROQUINONE REDUCTASE"/>
    <property type="match status" value="1"/>
</dbReference>
<organism evidence="5 6">
    <name type="scientific">Prochlorococcus marinus subsp. pastoris (strain CCMP1986 / NIES-2087 / MED4)</name>
    <dbReference type="NCBI Taxonomy" id="59919"/>
    <lineage>
        <taxon>Bacteria</taxon>
        <taxon>Bacillati</taxon>
        <taxon>Cyanobacteriota</taxon>
        <taxon>Cyanophyceae</taxon>
        <taxon>Synechococcales</taxon>
        <taxon>Prochlorococcaceae</taxon>
        <taxon>Prochlorococcus</taxon>
    </lineage>
</organism>
<dbReference type="Gene3D" id="3.40.30.10">
    <property type="entry name" value="Glutaredoxin"/>
    <property type="match status" value="1"/>
</dbReference>
<sequence>MQNKYLINFSKKFWFWFWTKLMNGFAPSDLQGNYRRPRGILINKNYEFKVKNENSYLLVGNSCPWCHRTLLIYKLKNLSKKVKVIFLEADINSGQWIFKKKFEECETLHQFYKKAQKHNLFRATLPLLFNFQNDQINILSNESSEIVKFLNSIKVDSSQKTLQIRKCDQDLLEIIHSDINNGVYKCGFARNQISYEKASKNLFEALTIIEKKFDKNVGNWICGEDLTYADIYLFPTIIRWELIYRQLFKCTEKEISDFRNIIKWRLRFFKLTKVSETCFDSEWKKDYYKALFPLNPNQIIPVLPSLKEIMQSLPK</sequence>
<name>Q7V366_PROMP</name>
<evidence type="ECO:0000313" key="6">
    <source>
        <dbReference type="Proteomes" id="UP000001026"/>
    </source>
</evidence>
<dbReference type="InterPro" id="IPR010987">
    <property type="entry name" value="Glutathione-S-Trfase_C-like"/>
</dbReference>
<feature type="binding site" evidence="2">
    <location>
        <begin position="142"/>
        <end position="143"/>
    </location>
    <ligand>
        <name>glutathione</name>
        <dbReference type="ChEBI" id="CHEBI:57925"/>
    </ligand>
</feature>
<evidence type="ECO:0000313" key="5">
    <source>
        <dbReference type="EMBL" id="CAE18680.1"/>
    </source>
</evidence>
<feature type="domain" description="GST C-terminal" evidence="4">
    <location>
        <begin position="161"/>
        <end position="287"/>
    </location>
</feature>